<name>A0A921IBS0_9LACO</name>
<reference evidence="2" key="1">
    <citation type="journal article" date="2021" name="PeerJ">
        <title>Extensive microbial diversity within the chicken gut microbiome revealed by metagenomics and culture.</title>
        <authorList>
            <person name="Gilroy R."/>
            <person name="Ravi A."/>
            <person name="Getino M."/>
            <person name="Pursley I."/>
            <person name="Horton D.L."/>
            <person name="Alikhan N.F."/>
            <person name="Baker D."/>
            <person name="Gharbi K."/>
            <person name="Hall N."/>
            <person name="Watson M."/>
            <person name="Adriaenssens E.M."/>
            <person name="Foster-Nyarko E."/>
            <person name="Jarju S."/>
            <person name="Secka A."/>
            <person name="Antonio M."/>
            <person name="Oren A."/>
            <person name="Chaudhuri R.R."/>
            <person name="La Ragione R."/>
            <person name="Hildebrand F."/>
            <person name="Pallen M.J."/>
        </authorList>
    </citation>
    <scope>NUCLEOTIDE SEQUENCE</scope>
    <source>
        <strain evidence="2">CHK189-29639</strain>
    </source>
</reference>
<dbReference type="EMBL" id="DYVK01000028">
    <property type="protein sequence ID" value="HJG15040.1"/>
    <property type="molecule type" value="Genomic_DNA"/>
</dbReference>
<organism evidence="2 3">
    <name type="scientific">Ligilactobacillus salivarius</name>
    <dbReference type="NCBI Taxonomy" id="1624"/>
    <lineage>
        <taxon>Bacteria</taxon>
        <taxon>Bacillati</taxon>
        <taxon>Bacillota</taxon>
        <taxon>Bacilli</taxon>
        <taxon>Lactobacillales</taxon>
        <taxon>Lactobacillaceae</taxon>
        <taxon>Ligilactobacillus</taxon>
    </lineage>
</organism>
<proteinExistence type="predicted"/>
<evidence type="ECO:0000313" key="3">
    <source>
        <dbReference type="Proteomes" id="UP000759256"/>
    </source>
</evidence>
<evidence type="ECO:0000256" key="1">
    <source>
        <dbReference type="SAM" id="Coils"/>
    </source>
</evidence>
<protein>
    <submittedName>
        <fullName evidence="2">Uncharacterized protein</fullName>
    </submittedName>
</protein>
<keyword evidence="1" id="KW-0175">Coiled coil</keyword>
<accession>A0A921IBS0</accession>
<reference evidence="2" key="2">
    <citation type="submission" date="2021-09" db="EMBL/GenBank/DDBJ databases">
        <authorList>
            <person name="Gilroy R."/>
        </authorList>
    </citation>
    <scope>NUCLEOTIDE SEQUENCE</scope>
    <source>
        <strain evidence="2">CHK189-29639</strain>
    </source>
</reference>
<evidence type="ECO:0000313" key="2">
    <source>
        <dbReference type="EMBL" id="HJG15040.1"/>
    </source>
</evidence>
<sequence length="92" mass="9758">MKKTIKTIATALTVNAKADSVTSNPTTENNDKVQTTVTPEQQLKNNVDTTKANLDQSKANTADAQAVVDNLQKQADQTQSVANSAQTALNKA</sequence>
<dbReference type="AlphaFoldDB" id="A0A921IBS0"/>
<dbReference type="Proteomes" id="UP000759256">
    <property type="component" value="Unassembled WGS sequence"/>
</dbReference>
<gene>
    <name evidence="2" type="ORF">K8V06_02725</name>
</gene>
<feature type="coiled-coil region" evidence="1">
    <location>
        <begin position="40"/>
        <end position="88"/>
    </location>
</feature>
<comment type="caution">
    <text evidence="2">The sequence shown here is derived from an EMBL/GenBank/DDBJ whole genome shotgun (WGS) entry which is preliminary data.</text>
</comment>